<dbReference type="InterPro" id="IPR035246">
    <property type="entry name" value="Spermidine_synt_N"/>
</dbReference>
<dbReference type="Pfam" id="PF01564">
    <property type="entry name" value="Spermine_synth"/>
    <property type="match status" value="1"/>
</dbReference>
<dbReference type="EMBL" id="CP003096">
    <property type="protein sequence ID" value="AER66778.1"/>
    <property type="molecule type" value="Genomic_DNA"/>
</dbReference>
<dbReference type="InterPro" id="IPR037163">
    <property type="entry name" value="Spermidine_synt_N_sf"/>
</dbReference>
<dbReference type="EC" id="2.5.1.16" evidence="4"/>
<dbReference type="PANTHER" id="PTHR11558:SF11">
    <property type="entry name" value="SPERMIDINE SYNTHASE"/>
    <property type="match status" value="1"/>
</dbReference>
<comment type="function">
    <text evidence="4">Catalyzes the irreversible transfer of a propylamine group from the amino donor S-adenosylmethioninamine (decarboxy-AdoMet) to putrescine (1,4-diaminobutane) to yield spermidine.</text>
</comment>
<feature type="binding site" evidence="4">
    <location>
        <begin position="160"/>
        <end position="163"/>
    </location>
    <ligand>
        <name>spermidine</name>
        <dbReference type="ChEBI" id="CHEBI:57834"/>
    </ligand>
</feature>
<dbReference type="PANTHER" id="PTHR11558">
    <property type="entry name" value="SPERMIDINE/SPERMINE SYNTHASE"/>
    <property type="match status" value="1"/>
</dbReference>
<feature type="binding site" evidence="4">
    <location>
        <position position="36"/>
    </location>
    <ligand>
        <name>S-methyl-5'-thioadenosine</name>
        <dbReference type="ChEBI" id="CHEBI:17509"/>
    </ligand>
</feature>
<evidence type="ECO:0000313" key="9">
    <source>
        <dbReference type="EMBL" id="AER66778.1"/>
    </source>
</evidence>
<comment type="catalytic activity">
    <reaction evidence="4 7">
        <text>S-adenosyl 3-(methylsulfanyl)propylamine + putrescine = S-methyl-5'-thioadenosine + spermidine + H(+)</text>
        <dbReference type="Rhea" id="RHEA:12721"/>
        <dbReference type="ChEBI" id="CHEBI:15378"/>
        <dbReference type="ChEBI" id="CHEBI:17509"/>
        <dbReference type="ChEBI" id="CHEBI:57443"/>
        <dbReference type="ChEBI" id="CHEBI:57834"/>
        <dbReference type="ChEBI" id="CHEBI:326268"/>
        <dbReference type="EC" id="2.5.1.16"/>
    </reaction>
</comment>
<keyword evidence="3 4" id="KW-0620">Polyamine biosynthesis</keyword>
<evidence type="ECO:0000256" key="7">
    <source>
        <dbReference type="RuleBase" id="RU003837"/>
    </source>
</evidence>
<dbReference type="AlphaFoldDB" id="G7VA78"/>
<evidence type="ECO:0000256" key="1">
    <source>
        <dbReference type="ARBA" id="ARBA00007867"/>
    </source>
</evidence>
<feature type="domain" description="PABS" evidence="8">
    <location>
        <begin position="7"/>
        <end position="240"/>
    </location>
</feature>
<proteinExistence type="inferred from homology"/>
<dbReference type="Gene3D" id="3.40.50.150">
    <property type="entry name" value="Vaccinia Virus protein VP39"/>
    <property type="match status" value="1"/>
</dbReference>
<comment type="subunit">
    <text evidence="4">Homodimer or homotetramer.</text>
</comment>
<dbReference type="STRING" id="580340.Tlie_1045"/>
<dbReference type="OrthoDB" id="9793120at2"/>
<dbReference type="eggNOG" id="COG0421">
    <property type="taxonomic scope" value="Bacteria"/>
</dbReference>
<accession>G7VA78</accession>
<dbReference type="NCBIfam" id="TIGR00417">
    <property type="entry name" value="speE"/>
    <property type="match status" value="1"/>
</dbReference>
<comment type="pathway">
    <text evidence="4">Amine and polyamine biosynthesis; spermidine biosynthesis; spermidine from putrescine: step 1/1.</text>
</comment>
<dbReference type="Pfam" id="PF17284">
    <property type="entry name" value="Spermine_synt_N"/>
    <property type="match status" value="1"/>
</dbReference>
<protein>
    <recommendedName>
        <fullName evidence="4">Polyamine aminopropyltransferase</fullName>
    </recommendedName>
    <alternativeName>
        <fullName evidence="4">Putrescine aminopropyltransferase</fullName>
        <shortName evidence="4">PAPT</shortName>
    </alternativeName>
    <alternativeName>
        <fullName evidence="4">Spermidine synthase</fullName>
        <shortName evidence="4">SPDS</shortName>
        <shortName evidence="4">SPDSY</shortName>
        <ecNumber evidence="4">2.5.1.16</ecNumber>
    </alternativeName>
</protein>
<dbReference type="InterPro" id="IPR030373">
    <property type="entry name" value="PABS_CS"/>
</dbReference>
<dbReference type="UniPathway" id="UPA00248">
    <property type="reaction ID" value="UER00314"/>
</dbReference>
<sequence>MEKRVADLWVTEYQTKNMRLGLRIKEVLCNKDTPYQHLLVVDTLEYGKVMLLDGAIQITEKDEFTYHEMMAHILMCSHPNPRRVLVVGGGDGGTVREVVKHPSLEKVYLVDIDEEVINASRRYFPSVSCELDNEKVEIKPMDAIQFIKERKDFFDIVIVDSTDPVDFAEGLFKRDFYSDVFHALRQDGMMIAQTESPFAEADIVKDAYNEMSKVFPIVKMCWGAMPTYPTGMWTYTIGSKGPDPAKPLRDVPAKTKYYSRSLHEASFVLPGFVVQLLKGEEGK</sequence>
<evidence type="ECO:0000313" key="10">
    <source>
        <dbReference type="Proteomes" id="UP000005868"/>
    </source>
</evidence>
<dbReference type="GO" id="GO:0005829">
    <property type="term" value="C:cytosol"/>
    <property type="evidence" value="ECO:0007669"/>
    <property type="project" value="TreeGrafter"/>
</dbReference>
<dbReference type="SUPFAM" id="SSF53335">
    <property type="entry name" value="S-adenosyl-L-methionine-dependent methyltransferases"/>
    <property type="match status" value="1"/>
</dbReference>
<feature type="binding site" evidence="4">
    <location>
        <position position="91"/>
    </location>
    <ligand>
        <name>spermidine</name>
        <dbReference type="ChEBI" id="CHEBI:57834"/>
    </ligand>
</feature>
<dbReference type="HOGENOM" id="CLU_048199_0_0_0"/>
<evidence type="ECO:0000256" key="2">
    <source>
        <dbReference type="ARBA" id="ARBA00022679"/>
    </source>
</evidence>
<keyword evidence="4 7" id="KW-0745">Spermidine biosynthesis</keyword>
<dbReference type="PROSITE" id="PS51006">
    <property type="entry name" value="PABS_2"/>
    <property type="match status" value="1"/>
</dbReference>
<feature type="binding site" evidence="4">
    <location>
        <begin position="142"/>
        <end position="143"/>
    </location>
    <ligand>
        <name>S-methyl-5'-thioadenosine</name>
        <dbReference type="ChEBI" id="CHEBI:17509"/>
    </ligand>
</feature>
<dbReference type="GO" id="GO:0004766">
    <property type="term" value="F:spermidine synthase activity"/>
    <property type="evidence" value="ECO:0007669"/>
    <property type="project" value="UniProtKB-UniRule"/>
</dbReference>
<feature type="binding site" evidence="4">
    <location>
        <position position="111"/>
    </location>
    <ligand>
        <name>S-methyl-5'-thioadenosine</name>
        <dbReference type="ChEBI" id="CHEBI:17509"/>
    </ligand>
</feature>
<evidence type="ECO:0000256" key="5">
    <source>
        <dbReference type="PROSITE-ProRule" id="PRU00354"/>
    </source>
</evidence>
<dbReference type="GO" id="GO:0008295">
    <property type="term" value="P:spermidine biosynthetic process"/>
    <property type="evidence" value="ECO:0007669"/>
    <property type="project" value="UniProtKB-UniRule"/>
</dbReference>
<organism evidence="9 10">
    <name type="scientific">Thermovirga lienii (strain ATCC BAA-1197 / DSM 17291 / Cas60314)</name>
    <dbReference type="NCBI Taxonomy" id="580340"/>
    <lineage>
        <taxon>Bacteria</taxon>
        <taxon>Thermotogati</taxon>
        <taxon>Synergistota</taxon>
        <taxon>Synergistia</taxon>
        <taxon>Synergistales</taxon>
        <taxon>Thermovirgaceae</taxon>
        <taxon>Thermovirga</taxon>
    </lineage>
</organism>
<reference evidence="10" key="1">
    <citation type="submission" date="2011-10" db="EMBL/GenBank/DDBJ databases">
        <title>The complete genome of chromosome of Thermovirga lienii DSM 17291.</title>
        <authorList>
            <consortium name="US DOE Joint Genome Institute (JGI-PGF)"/>
            <person name="Lucas S."/>
            <person name="Copeland A."/>
            <person name="Lapidus A."/>
            <person name="Glavina del Rio T."/>
            <person name="Dalin E."/>
            <person name="Tice H."/>
            <person name="Bruce D."/>
            <person name="Goodwin L."/>
            <person name="Pitluck S."/>
            <person name="Peters L."/>
            <person name="Mikhailova N."/>
            <person name="Saunders E."/>
            <person name="Kyrpides N."/>
            <person name="Mavromatis K."/>
            <person name="Ivanova N."/>
            <person name="Last F.I."/>
            <person name="Brettin T."/>
            <person name="Detter J.C."/>
            <person name="Han C."/>
            <person name="Larimer F."/>
            <person name="Land M."/>
            <person name="Hauser L."/>
            <person name="Markowitz V."/>
            <person name="Cheng J.-F."/>
            <person name="Hugenholtz P."/>
            <person name="Woyke T."/>
            <person name="Wu D."/>
            <person name="Spring S."/>
            <person name="Schroeder M."/>
            <person name="Brambilla E.-M."/>
            <person name="Klenk H.-P."/>
            <person name="Eisen J.A."/>
        </authorList>
    </citation>
    <scope>NUCLEOTIDE SEQUENCE [LARGE SCALE GENOMIC DNA]</scope>
    <source>
        <strain evidence="10">ATCC BAA-1197 / DSM 17291 / Cas60314</strain>
    </source>
</reference>
<evidence type="ECO:0000256" key="3">
    <source>
        <dbReference type="ARBA" id="ARBA00023115"/>
    </source>
</evidence>
<dbReference type="InterPro" id="IPR030374">
    <property type="entry name" value="PABS"/>
</dbReference>
<dbReference type="PROSITE" id="PS01330">
    <property type="entry name" value="PABS_1"/>
    <property type="match status" value="1"/>
</dbReference>
<dbReference type="Proteomes" id="UP000005868">
    <property type="component" value="Chromosome"/>
</dbReference>
<feature type="active site" description="Proton acceptor" evidence="4 5">
    <location>
        <position position="160"/>
    </location>
</feature>
<dbReference type="KEGG" id="tli:Tlie_1045"/>
<feature type="binding site" evidence="4">
    <location>
        <position position="67"/>
    </location>
    <ligand>
        <name>spermidine</name>
        <dbReference type="ChEBI" id="CHEBI:57834"/>
    </ligand>
</feature>
<evidence type="ECO:0000256" key="6">
    <source>
        <dbReference type="RuleBase" id="RU003836"/>
    </source>
</evidence>
<dbReference type="InterPro" id="IPR001045">
    <property type="entry name" value="Spermi_synthase"/>
</dbReference>
<keyword evidence="10" id="KW-1185">Reference proteome</keyword>
<dbReference type="Gene3D" id="2.30.140.10">
    <property type="entry name" value="Spermidine synthase, tetramerisation domain"/>
    <property type="match status" value="1"/>
</dbReference>
<name>G7VA78_THELD</name>
<dbReference type="InterPro" id="IPR029063">
    <property type="entry name" value="SAM-dependent_MTases_sf"/>
</dbReference>
<evidence type="ECO:0000256" key="4">
    <source>
        <dbReference type="HAMAP-Rule" id="MF_00198"/>
    </source>
</evidence>
<comment type="caution">
    <text evidence="4">Lacks conserved residue(s) required for the propagation of feature annotation.</text>
</comment>
<reference evidence="9 10" key="2">
    <citation type="journal article" date="2012" name="Stand. Genomic Sci.">
        <title>Genome sequence of the moderately thermophilic, amino-acid-degrading and sulfur-reducing bacterium Thermovirga lienii type strain (Cas60314(T)).</title>
        <authorList>
            <person name="Goker M."/>
            <person name="Saunders E."/>
            <person name="Lapidus A."/>
            <person name="Nolan M."/>
            <person name="Lucas S."/>
            <person name="Hammon N."/>
            <person name="Deshpande S."/>
            <person name="Cheng J.F."/>
            <person name="Han C."/>
            <person name="Tapia R."/>
            <person name="Goodwin L.A."/>
            <person name="Pitluck S."/>
            <person name="Liolios K."/>
            <person name="Mavromatis K."/>
            <person name="Pagani I."/>
            <person name="Ivanova N."/>
            <person name="Mikhailova N."/>
            <person name="Pati A."/>
            <person name="Chen A."/>
            <person name="Palaniappan K."/>
            <person name="Land M."/>
            <person name="Chang Y.J."/>
            <person name="Jeffries C.D."/>
            <person name="Brambilla E.M."/>
            <person name="Rohde M."/>
            <person name="Spring S."/>
            <person name="Detter J.C."/>
            <person name="Woyke T."/>
            <person name="Bristow J."/>
            <person name="Eisen J.A."/>
            <person name="Markowitz V."/>
            <person name="Hugenholtz P."/>
            <person name="Kyrpides N.C."/>
            <person name="Klenk H.P."/>
        </authorList>
    </citation>
    <scope>NUCLEOTIDE SEQUENCE [LARGE SCALE GENOMIC DNA]</scope>
    <source>
        <strain evidence="10">ATCC BAA-1197 / DSM 17291 / Cas60314</strain>
    </source>
</reference>
<evidence type="ECO:0000259" key="8">
    <source>
        <dbReference type="PROSITE" id="PS51006"/>
    </source>
</evidence>
<dbReference type="NCBIfam" id="NF002010">
    <property type="entry name" value="PRK00811.1"/>
    <property type="match status" value="1"/>
</dbReference>
<dbReference type="HAMAP" id="MF_00198">
    <property type="entry name" value="Spermidine_synth"/>
    <property type="match status" value="1"/>
</dbReference>
<dbReference type="NCBIfam" id="NF037959">
    <property type="entry name" value="MFS_SpdSyn"/>
    <property type="match status" value="1"/>
</dbReference>
<gene>
    <name evidence="4" type="primary">speE</name>
    <name evidence="9" type="ordered locus">Tlie_1045</name>
</gene>
<comment type="similarity">
    <text evidence="1 4 6">Belongs to the spermidine/spermine synthase family.</text>
</comment>
<keyword evidence="2 4" id="KW-0808">Transferase</keyword>